<dbReference type="STRING" id="42249.A0A317SVX4"/>
<protein>
    <recommendedName>
        <fullName evidence="1">Aminoglycoside phosphotransferase domain-containing protein</fullName>
    </recommendedName>
</protein>
<dbReference type="InterPro" id="IPR002575">
    <property type="entry name" value="Aminoglycoside_PTrfase"/>
</dbReference>
<dbReference type="Proteomes" id="UP000246991">
    <property type="component" value="Unassembled WGS sequence"/>
</dbReference>
<dbReference type="Gene3D" id="3.90.1200.10">
    <property type="match status" value="1"/>
</dbReference>
<dbReference type="EMBL" id="PYWC01000014">
    <property type="protein sequence ID" value="PWW78562.1"/>
    <property type="molecule type" value="Genomic_DNA"/>
</dbReference>
<comment type="caution">
    <text evidence="2">The sequence shown here is derived from an EMBL/GenBank/DDBJ whole genome shotgun (WGS) entry which is preliminary data.</text>
</comment>
<accession>A0A317SVX4</accession>
<dbReference type="PANTHER" id="PTHR21310:SF15">
    <property type="entry name" value="AMINOGLYCOSIDE PHOSPHOTRANSFERASE DOMAIN-CONTAINING PROTEIN"/>
    <property type="match status" value="1"/>
</dbReference>
<dbReference type="Pfam" id="PF01636">
    <property type="entry name" value="APH"/>
    <property type="match status" value="1"/>
</dbReference>
<dbReference type="InterPro" id="IPR051678">
    <property type="entry name" value="AGP_Transferase"/>
</dbReference>
<keyword evidence="3" id="KW-1185">Reference proteome</keyword>
<reference evidence="2 3" key="1">
    <citation type="submission" date="2018-03" db="EMBL/GenBank/DDBJ databases">
        <title>Genomes of Pezizomycetes fungi and the evolution of truffles.</title>
        <authorList>
            <person name="Murat C."/>
            <person name="Payen T."/>
            <person name="Noel B."/>
            <person name="Kuo A."/>
            <person name="Martin F.M."/>
        </authorList>
    </citation>
    <scope>NUCLEOTIDE SEQUENCE [LARGE SCALE GENOMIC DNA]</scope>
    <source>
        <strain evidence="2">091103-1</strain>
    </source>
</reference>
<dbReference type="OrthoDB" id="8300194at2759"/>
<proteinExistence type="predicted"/>
<feature type="domain" description="Aminoglycoside phosphotransferase" evidence="1">
    <location>
        <begin position="70"/>
        <end position="305"/>
    </location>
</feature>
<sequence>MTDLRTKPRSGQLLDPEVYGRYIDRYLNAGYRIHESYGDFCSARGTRLANHERAHVSLMRVPYAPYYDTKFVLKYFRTQRSSLAPNELAELEAASLHHAAEAFQRNNIGRAPRVYAVRTEEDLIAMEWIRGKGYRDSSPEWWPKERMIKFVRQMAVVRLAILTQAENQLGVPRHNPDGRRVGPFCSHVWWDNERYRLWGRIDRGPFPNRHELILASLLRDLLATRWMRDNSRPIPRRSHFYQWNDLIAYLEMTIDNIEEVPRPTQPEFFSLSHNDLGAGFNIMLRGGKLVAVIDWETASYDPLAMCVVDLTTEIDFNPRVWREHAGPDGENFHVLPYRLEADPIEGRMAYATSVGAEQRPFPDWELIENNGGPLCEEDFCGGDYPEDLGSDDDESILDAAEVHCDSDAEAEEECVLPETGGGAWRLDELVRRGIDAPNLANDWYYEPVYSLMKEFIHHHRGTGLGPNGEWGRVPEQYSRPLAEWDDPLFWRVTQTHFEGRHSQVIDEERVVATAAKAPPVQKAYKTGKIKEALRLRRVPTLLNAWRDAAATGAEIPPESPAASGAGSYANWTRSIIVHPSPGTTARSDRAKSICLTPNDENLPLPSPFSVPVPHDAPPLFPHVPPTLHVIDGVNDHVPVYIPPTEE</sequence>
<evidence type="ECO:0000259" key="1">
    <source>
        <dbReference type="Pfam" id="PF01636"/>
    </source>
</evidence>
<dbReference type="AlphaFoldDB" id="A0A317SVX4"/>
<dbReference type="PANTHER" id="PTHR21310">
    <property type="entry name" value="AMINOGLYCOSIDE PHOSPHOTRANSFERASE-RELATED-RELATED"/>
    <property type="match status" value="1"/>
</dbReference>
<gene>
    <name evidence="2" type="ORF">C7212DRAFT_342202</name>
</gene>
<dbReference type="SUPFAM" id="SSF56112">
    <property type="entry name" value="Protein kinase-like (PK-like)"/>
    <property type="match status" value="1"/>
</dbReference>
<name>A0A317SVX4_9PEZI</name>
<evidence type="ECO:0000313" key="3">
    <source>
        <dbReference type="Proteomes" id="UP000246991"/>
    </source>
</evidence>
<dbReference type="InterPro" id="IPR011009">
    <property type="entry name" value="Kinase-like_dom_sf"/>
</dbReference>
<evidence type="ECO:0000313" key="2">
    <source>
        <dbReference type="EMBL" id="PWW78562.1"/>
    </source>
</evidence>
<organism evidence="2 3">
    <name type="scientific">Tuber magnatum</name>
    <name type="common">white Piedmont truffle</name>
    <dbReference type="NCBI Taxonomy" id="42249"/>
    <lineage>
        <taxon>Eukaryota</taxon>
        <taxon>Fungi</taxon>
        <taxon>Dikarya</taxon>
        <taxon>Ascomycota</taxon>
        <taxon>Pezizomycotina</taxon>
        <taxon>Pezizomycetes</taxon>
        <taxon>Pezizales</taxon>
        <taxon>Tuberaceae</taxon>
        <taxon>Tuber</taxon>
    </lineage>
</organism>